<gene>
    <name evidence="1" type="ORF">G1H11_19385</name>
</gene>
<dbReference type="Proteomes" id="UP000469185">
    <property type="component" value="Unassembled WGS sequence"/>
</dbReference>
<organism evidence="1 2">
    <name type="scientific">Phytoactinopolyspora alkaliphila</name>
    <dbReference type="NCBI Taxonomy" id="1783498"/>
    <lineage>
        <taxon>Bacteria</taxon>
        <taxon>Bacillati</taxon>
        <taxon>Actinomycetota</taxon>
        <taxon>Actinomycetes</taxon>
        <taxon>Jiangellales</taxon>
        <taxon>Jiangellaceae</taxon>
        <taxon>Phytoactinopolyspora</taxon>
    </lineage>
</organism>
<evidence type="ECO:0000313" key="2">
    <source>
        <dbReference type="Proteomes" id="UP000469185"/>
    </source>
</evidence>
<keyword evidence="2" id="KW-1185">Reference proteome</keyword>
<comment type="caution">
    <text evidence="1">The sequence shown here is derived from an EMBL/GenBank/DDBJ whole genome shotgun (WGS) entry which is preliminary data.</text>
</comment>
<accession>A0A6N9YRA8</accession>
<reference evidence="1 2" key="1">
    <citation type="submission" date="2020-02" db="EMBL/GenBank/DDBJ databases">
        <authorList>
            <person name="Li X.-J."/>
            <person name="Feng X.-M."/>
        </authorList>
    </citation>
    <scope>NUCLEOTIDE SEQUENCE [LARGE SCALE GENOMIC DNA]</scope>
    <source>
        <strain evidence="1 2">CGMCC 4.7225</strain>
    </source>
</reference>
<proteinExistence type="predicted"/>
<evidence type="ECO:0008006" key="3">
    <source>
        <dbReference type="Google" id="ProtNLM"/>
    </source>
</evidence>
<name>A0A6N9YRA8_9ACTN</name>
<protein>
    <recommendedName>
        <fullName evidence="3">Recombinase A</fullName>
    </recommendedName>
</protein>
<sequence>MASVAGKPSDVASESTGLPVLPALQGLLPMLRRGQVVEVDGSGALSLALLAGASQSGSWCGVVGMPEGGMLAASEMGCDLDRLLLVDHPGDRWVDVTAALLEAVDVVLLRPPVRPQTGVVRRLVALARKSGSMLIAAGAWEGSSVRLRVESSLWTGLEHGHGHLRGRRVKIVAEGRGAGGRPRSAWVWLPGPDGSVSPAELAVVHDSAEVA</sequence>
<dbReference type="AlphaFoldDB" id="A0A6N9YRA8"/>
<evidence type="ECO:0000313" key="1">
    <source>
        <dbReference type="EMBL" id="NED97465.1"/>
    </source>
</evidence>
<dbReference type="EMBL" id="JAAGOB010000011">
    <property type="protein sequence ID" value="NED97465.1"/>
    <property type="molecule type" value="Genomic_DNA"/>
</dbReference>